<evidence type="ECO:0000313" key="2">
    <source>
        <dbReference type="Proteomes" id="UP000624703"/>
    </source>
</evidence>
<organism evidence="1 2">
    <name type="scientific">Persicirhabdus sediminis</name>
    <dbReference type="NCBI Taxonomy" id="454144"/>
    <lineage>
        <taxon>Bacteria</taxon>
        <taxon>Pseudomonadati</taxon>
        <taxon>Verrucomicrobiota</taxon>
        <taxon>Verrucomicrobiia</taxon>
        <taxon>Verrucomicrobiales</taxon>
        <taxon>Verrucomicrobiaceae</taxon>
        <taxon>Persicirhabdus</taxon>
    </lineage>
</organism>
<name>A0A8J7MEY8_9BACT</name>
<dbReference type="RefSeq" id="WP_200311485.1">
    <property type="nucleotide sequence ID" value="NZ_JAENIM010000039.1"/>
</dbReference>
<keyword evidence="2" id="KW-1185">Reference proteome</keyword>
<sequence>MAQPWGYGMARNLAPAGAITRHRLHWREKSINGTTAYATGERPPRCGSLVQRDSDPGRCPGLRAVATPWLAIQLNLLSSRVL</sequence>
<evidence type="ECO:0000313" key="1">
    <source>
        <dbReference type="EMBL" id="MBK1791482.1"/>
    </source>
</evidence>
<proteinExistence type="predicted"/>
<gene>
    <name evidence="1" type="ORF">JIN82_09990</name>
</gene>
<dbReference type="Proteomes" id="UP000624703">
    <property type="component" value="Unassembled WGS sequence"/>
</dbReference>
<accession>A0A8J7MEY8</accession>
<protein>
    <submittedName>
        <fullName evidence="1">Uncharacterized protein</fullName>
    </submittedName>
</protein>
<dbReference type="AlphaFoldDB" id="A0A8J7MEY8"/>
<dbReference type="EMBL" id="JAENIM010000039">
    <property type="protein sequence ID" value="MBK1791482.1"/>
    <property type="molecule type" value="Genomic_DNA"/>
</dbReference>
<comment type="caution">
    <text evidence="1">The sequence shown here is derived from an EMBL/GenBank/DDBJ whole genome shotgun (WGS) entry which is preliminary data.</text>
</comment>
<reference evidence="1" key="1">
    <citation type="submission" date="2021-01" db="EMBL/GenBank/DDBJ databases">
        <title>Modified the classification status of verrucomicrobia.</title>
        <authorList>
            <person name="Feng X."/>
        </authorList>
    </citation>
    <scope>NUCLEOTIDE SEQUENCE</scope>
    <source>
        <strain evidence="1">_KCTC 22039</strain>
    </source>
</reference>